<dbReference type="RefSeq" id="WP_166033802.1">
    <property type="nucleotide sequence ID" value="NZ_CP049887.1"/>
</dbReference>
<evidence type="ECO:0000313" key="2">
    <source>
        <dbReference type="Proteomes" id="UP000501747"/>
    </source>
</evidence>
<reference evidence="1 2" key="1">
    <citation type="submission" date="2020-03" db="EMBL/GenBank/DDBJ databases">
        <title>Vagococcus sp. nov., isolated from beetles.</title>
        <authorList>
            <person name="Hyun D.-W."/>
            <person name="Bae J.-W."/>
        </authorList>
    </citation>
    <scope>NUCLEOTIDE SEQUENCE [LARGE SCALE GENOMIC DNA]</scope>
    <source>
        <strain evidence="1 2">HDW17B</strain>
    </source>
</reference>
<dbReference type="AlphaFoldDB" id="A0A6G8ARL3"/>
<gene>
    <name evidence="1" type="ORF">G7082_03295</name>
</gene>
<dbReference type="EMBL" id="CP049887">
    <property type="protein sequence ID" value="QIL47630.1"/>
    <property type="molecule type" value="Genomic_DNA"/>
</dbReference>
<accession>A0A6G8ARL3</accession>
<dbReference type="KEGG" id="vhy:G7082_03295"/>
<name>A0A6G8ARL3_9ENTE</name>
<evidence type="ECO:0000313" key="1">
    <source>
        <dbReference type="EMBL" id="QIL47630.1"/>
    </source>
</evidence>
<proteinExistence type="predicted"/>
<keyword evidence="2" id="KW-1185">Reference proteome</keyword>
<dbReference type="Proteomes" id="UP000501747">
    <property type="component" value="Chromosome"/>
</dbReference>
<organism evidence="1 2">
    <name type="scientific">Vagococcus hydrophili</name>
    <dbReference type="NCBI Taxonomy" id="2714947"/>
    <lineage>
        <taxon>Bacteria</taxon>
        <taxon>Bacillati</taxon>
        <taxon>Bacillota</taxon>
        <taxon>Bacilli</taxon>
        <taxon>Lactobacillales</taxon>
        <taxon>Enterococcaceae</taxon>
        <taxon>Vagococcus</taxon>
    </lineage>
</organism>
<sequence>MGKKLIFFKKNGASERYYEIIVQQVRTDLKKISAVQQVKSNISNTTDSFYFEVEMKHLNKLVTISIRTHFVKDKKATYIYLYIINYKDVTSLVKAVQIKLVAYYNVLANENNFKPTCILNSEKLPTKNQKKKEPKRKLRGTKTELLEIQNSSFQSFLNDFNK</sequence>
<protein>
    <submittedName>
        <fullName evidence="1">Uncharacterized protein</fullName>
    </submittedName>
</protein>